<evidence type="ECO:0000259" key="11">
    <source>
        <dbReference type="PROSITE" id="PS51123"/>
    </source>
</evidence>
<dbReference type="EMBL" id="CP147920">
    <property type="protein sequence ID" value="XAU15568.1"/>
    <property type="molecule type" value="Genomic_DNA"/>
</dbReference>
<evidence type="ECO:0000256" key="5">
    <source>
        <dbReference type="ARBA" id="ARBA00023065"/>
    </source>
</evidence>
<protein>
    <submittedName>
        <fullName evidence="12">OmpA family protein</fullName>
    </submittedName>
</protein>
<keyword evidence="4" id="KW-0812">Transmembrane</keyword>
<keyword evidence="5" id="KW-0406">Ion transport</keyword>
<evidence type="ECO:0000256" key="8">
    <source>
        <dbReference type="ARBA" id="ARBA00023237"/>
    </source>
</evidence>
<keyword evidence="13" id="KW-1185">Reference proteome</keyword>
<proteinExistence type="inferred from homology"/>
<evidence type="ECO:0000256" key="2">
    <source>
        <dbReference type="ARBA" id="ARBA00022448"/>
    </source>
</evidence>
<dbReference type="InterPro" id="IPR006664">
    <property type="entry name" value="OMP_bac"/>
</dbReference>
<keyword evidence="3" id="KW-1134">Transmembrane beta strand</keyword>
<dbReference type="Pfam" id="PF00691">
    <property type="entry name" value="OmpA"/>
    <property type="match status" value="1"/>
</dbReference>
<dbReference type="InterPro" id="IPR036737">
    <property type="entry name" value="OmpA-like_sf"/>
</dbReference>
<evidence type="ECO:0000256" key="3">
    <source>
        <dbReference type="ARBA" id="ARBA00022452"/>
    </source>
</evidence>
<dbReference type="PROSITE" id="PS51123">
    <property type="entry name" value="OMPA_2"/>
    <property type="match status" value="1"/>
</dbReference>
<keyword evidence="2" id="KW-0813">Transport</keyword>
<dbReference type="InterPro" id="IPR011250">
    <property type="entry name" value="OMP/PagP_B-barrel"/>
</dbReference>
<dbReference type="Gene3D" id="3.30.1330.60">
    <property type="entry name" value="OmpA-like domain"/>
    <property type="match status" value="1"/>
</dbReference>
<evidence type="ECO:0000313" key="13">
    <source>
        <dbReference type="Proteomes" id="UP001447842"/>
    </source>
</evidence>
<keyword evidence="6" id="KW-0626">Porin</keyword>
<dbReference type="Pfam" id="PF01389">
    <property type="entry name" value="OmpA_membrane"/>
    <property type="match status" value="1"/>
</dbReference>
<dbReference type="InterPro" id="IPR006665">
    <property type="entry name" value="OmpA-like"/>
</dbReference>
<dbReference type="Gene3D" id="2.40.160.20">
    <property type="match status" value="1"/>
</dbReference>
<accession>A0ABZ3HBX5</accession>
<dbReference type="SUPFAM" id="SSF103088">
    <property type="entry name" value="OmpA-like"/>
    <property type="match status" value="1"/>
</dbReference>
<reference evidence="12 13" key="1">
    <citation type="submission" date="2024-03" db="EMBL/GenBank/DDBJ databases">
        <title>Sulfurimonas sp. HSL3-1.</title>
        <authorList>
            <person name="Wang S."/>
        </authorList>
    </citation>
    <scope>NUCLEOTIDE SEQUENCE [LARGE SCALE GENOMIC DNA]</scope>
    <source>
        <strain evidence="12 13">HSL3-1</strain>
    </source>
</reference>
<dbReference type="PRINTS" id="PR01021">
    <property type="entry name" value="OMPADOMAIN"/>
</dbReference>
<dbReference type="RefSeq" id="WP_345972989.1">
    <property type="nucleotide sequence ID" value="NZ_CP147920.1"/>
</dbReference>
<evidence type="ECO:0000256" key="1">
    <source>
        <dbReference type="ARBA" id="ARBA00004571"/>
    </source>
</evidence>
<comment type="similarity">
    <text evidence="10">Belongs to the outer membrane OOP (TC 1.B.6) superfamily.</text>
</comment>
<dbReference type="PANTHER" id="PTHR30329">
    <property type="entry name" value="STATOR ELEMENT OF FLAGELLAR MOTOR COMPLEX"/>
    <property type="match status" value="1"/>
</dbReference>
<feature type="domain" description="OmpA-like" evidence="11">
    <location>
        <begin position="272"/>
        <end position="387"/>
    </location>
</feature>
<dbReference type="SUPFAM" id="SSF56925">
    <property type="entry name" value="OMPA-like"/>
    <property type="match status" value="1"/>
</dbReference>
<dbReference type="CDD" id="cd07185">
    <property type="entry name" value="OmpA_C-like"/>
    <property type="match status" value="1"/>
</dbReference>
<name>A0ABZ3HBX5_9BACT</name>
<dbReference type="InterPro" id="IPR000498">
    <property type="entry name" value="OmpA-like_TM_dom"/>
</dbReference>
<comment type="subcellular location">
    <subcellularLocation>
        <location evidence="1">Cell outer membrane</location>
        <topology evidence="1">Multi-pass membrane protein</topology>
    </subcellularLocation>
</comment>
<gene>
    <name evidence="12" type="ORF">WCY31_02450</name>
</gene>
<dbReference type="InterPro" id="IPR050330">
    <property type="entry name" value="Bact_OuterMem_StrucFunc"/>
</dbReference>
<evidence type="ECO:0000256" key="7">
    <source>
        <dbReference type="ARBA" id="ARBA00023136"/>
    </source>
</evidence>
<evidence type="ECO:0000256" key="9">
    <source>
        <dbReference type="PROSITE-ProRule" id="PRU00473"/>
    </source>
</evidence>
<evidence type="ECO:0000256" key="6">
    <source>
        <dbReference type="ARBA" id="ARBA00023114"/>
    </source>
</evidence>
<organism evidence="12 13">
    <name type="scientific">Sulfurimonas diazotrophicus</name>
    <dbReference type="NCBI Taxonomy" id="3131939"/>
    <lineage>
        <taxon>Bacteria</taxon>
        <taxon>Pseudomonadati</taxon>
        <taxon>Campylobacterota</taxon>
        <taxon>Epsilonproteobacteria</taxon>
        <taxon>Campylobacterales</taxon>
        <taxon>Sulfurimonadaceae</taxon>
        <taxon>Sulfurimonas</taxon>
    </lineage>
</organism>
<evidence type="ECO:0000256" key="10">
    <source>
        <dbReference type="RuleBase" id="RU003859"/>
    </source>
</evidence>
<sequence>MKRIAATAVLVAAAVQGQAVERIAMPGPYLGVNLGYATGSVSISTTEKEVCQGDPTCYVANSTADEEVFGVKAFGGYLFNQYFAVEGGYFNLGELSFKDVTNTGEVYKGKLSGQGINMDGLAHLPLLDALTVFARIGVLYAGMSKNYTYSGGILLVNGAPKDMHVTEWDVGYKLGAGVQYDFTPALGVRAEWEGYHLAEAGSRSDYDVNLYSLGVVYRFGIPEPEPEKIVVVKEVPVPGEGTVLEKEVVKEVEVVKKVEVIKEVPKPVIIKKPTERVVLASDTLFDFDKSNVKAEGDAALKQLSGRLQKNDRLVVVGHTDSVGTEVYNMKLSQRRANAVRSRLITLGISPRMIETRAMGESQPVATNATDEGRTANRRVEIEVYAAPKKEL</sequence>
<keyword evidence="7 9" id="KW-0472">Membrane</keyword>
<dbReference type="Proteomes" id="UP001447842">
    <property type="component" value="Chromosome"/>
</dbReference>
<keyword evidence="8" id="KW-0998">Cell outer membrane</keyword>
<evidence type="ECO:0000256" key="4">
    <source>
        <dbReference type="ARBA" id="ARBA00022692"/>
    </source>
</evidence>
<dbReference type="PANTHER" id="PTHR30329:SF21">
    <property type="entry name" value="LIPOPROTEIN YIAD-RELATED"/>
    <property type="match status" value="1"/>
</dbReference>
<evidence type="ECO:0000313" key="12">
    <source>
        <dbReference type="EMBL" id="XAU15568.1"/>
    </source>
</evidence>